<feature type="region of interest" description="Disordered" evidence="1">
    <location>
        <begin position="686"/>
        <end position="711"/>
    </location>
</feature>
<sequence>MDHSKSDNHIQYNPIQPENLNSIPSSQSFQNANPRHASVKPVLNYSIGTGEEFSLEFMRDRVNPRMAFVPYPAGDPSHTHDYLELKGILGISHTASGSGSDISMVNIVERGSNHLENNHQSSSGLNSTHGSNSSSKIKILCSFGGKILSRPSDGKLRYVGGNTRIIHISKDIYWRELHQKALEIYIETYAIKYQLPGEDLDALVSVSSDEDLQNMMEECNLLGIGDGSQKLRLFLFSLSDFDETTFSHGSFGGDNEFEFLVAVNGMDASLRQESTMHSLMTSSANNLSDLDSQNVERNTSPLNFVDFNVSSSNAYGNHNQMHHGEPILETSVPEKVEKPKNDSYVKQEVKQANVRSPRDDVASAGVLPAEGKLPPKPKVNEERHQDQIDAKAAASNENDFGTAGSAVDPNSSGSDLIDLSYLESPSRVYHSERIPRGQSEKNRLTKSDDTLGSQLLATHLQSDVDPISELVGSFHTEDLPPQITHGGLVNYEKSNKAPKVKSDSLPDTGDVLETSQTIMVNEKIVKFDKPSETGSQMNHHDYPASSSQAGNDAVTGGHQPSTPNVVSQPAQGDVLIDINDQFHSDFLSDAFARAISDDSNGIGILQQDGAGLSMNIANYEPQRWSFFQKLAQNELQNKDVSLIDQDHLAFLYKDQNAQEEASVRYNVSQFPDDVDSRNTFIEDEENEIFGSESTSKQPRYNPSLMENSEGTEKLRMPYSEYEVTHLDDLAENLRMPYSEYEVRFYHC</sequence>
<comment type="caution">
    <text evidence="3">The sequence shown here is derived from an EMBL/GenBank/DDBJ whole genome shotgun (WGS) entry which is preliminary data.</text>
</comment>
<feature type="compositionally biased region" description="Polar residues" evidence="1">
    <location>
        <begin position="691"/>
        <end position="708"/>
    </location>
</feature>
<dbReference type="OrthoDB" id="4062651at2759"/>
<evidence type="ECO:0000313" key="4">
    <source>
        <dbReference type="Proteomes" id="UP000326396"/>
    </source>
</evidence>
<dbReference type="PANTHER" id="PTHR31066:SF97">
    <property type="entry name" value="OS03G0401100 PROTEIN"/>
    <property type="match status" value="1"/>
</dbReference>
<dbReference type="Pfam" id="PF00564">
    <property type="entry name" value="PB1"/>
    <property type="match status" value="1"/>
</dbReference>
<dbReference type="FunFam" id="3.10.20.90:FF:000058">
    <property type="entry name" value="Octicosapeptide/phox/Bem1p domain kinase superfamily protein"/>
    <property type="match status" value="1"/>
</dbReference>
<proteinExistence type="predicted"/>
<feature type="region of interest" description="Disordered" evidence="1">
    <location>
        <begin position="530"/>
        <end position="568"/>
    </location>
</feature>
<dbReference type="Proteomes" id="UP000326396">
    <property type="component" value="Linkage Group LG7"/>
</dbReference>
<dbReference type="PANTHER" id="PTHR31066">
    <property type="entry name" value="OS05G0427100 PROTEIN-RELATED"/>
    <property type="match status" value="1"/>
</dbReference>
<evidence type="ECO:0000259" key="2">
    <source>
        <dbReference type="SMART" id="SM00666"/>
    </source>
</evidence>
<protein>
    <recommendedName>
        <fullName evidence="2">PB1 domain-containing protein</fullName>
    </recommendedName>
</protein>
<feature type="compositionally biased region" description="Polar residues" evidence="1">
    <location>
        <begin position="9"/>
        <end position="33"/>
    </location>
</feature>
<dbReference type="EMBL" id="SZYD01000017">
    <property type="protein sequence ID" value="KAD3067032.1"/>
    <property type="molecule type" value="Genomic_DNA"/>
</dbReference>
<feature type="region of interest" description="Disordered" evidence="1">
    <location>
        <begin position="1"/>
        <end position="34"/>
    </location>
</feature>
<dbReference type="AlphaFoldDB" id="A0A5N6LZV1"/>
<dbReference type="InterPro" id="IPR053198">
    <property type="entry name" value="Gynoecium_Dev_Regulator"/>
</dbReference>
<dbReference type="Gene3D" id="3.10.20.90">
    <property type="entry name" value="Phosphatidylinositol 3-kinase Catalytic Subunit, Chain A, domain 1"/>
    <property type="match status" value="1"/>
</dbReference>
<feature type="compositionally biased region" description="Basic and acidic residues" evidence="1">
    <location>
        <begin position="334"/>
        <end position="349"/>
    </location>
</feature>
<evidence type="ECO:0000313" key="3">
    <source>
        <dbReference type="EMBL" id="KAD3067032.1"/>
    </source>
</evidence>
<organism evidence="3 4">
    <name type="scientific">Mikania micrantha</name>
    <name type="common">bitter vine</name>
    <dbReference type="NCBI Taxonomy" id="192012"/>
    <lineage>
        <taxon>Eukaryota</taxon>
        <taxon>Viridiplantae</taxon>
        <taxon>Streptophyta</taxon>
        <taxon>Embryophyta</taxon>
        <taxon>Tracheophyta</taxon>
        <taxon>Spermatophyta</taxon>
        <taxon>Magnoliopsida</taxon>
        <taxon>eudicotyledons</taxon>
        <taxon>Gunneridae</taxon>
        <taxon>Pentapetalae</taxon>
        <taxon>asterids</taxon>
        <taxon>campanulids</taxon>
        <taxon>Asterales</taxon>
        <taxon>Asteraceae</taxon>
        <taxon>Asteroideae</taxon>
        <taxon>Heliantheae alliance</taxon>
        <taxon>Eupatorieae</taxon>
        <taxon>Mikania</taxon>
    </lineage>
</organism>
<dbReference type="InterPro" id="IPR000270">
    <property type="entry name" value="PB1_dom"/>
</dbReference>
<feature type="compositionally biased region" description="Basic and acidic residues" evidence="1">
    <location>
        <begin position="378"/>
        <end position="389"/>
    </location>
</feature>
<name>A0A5N6LZV1_9ASTR</name>
<gene>
    <name evidence="3" type="ORF">E3N88_34912</name>
</gene>
<feature type="domain" description="PB1" evidence="2">
    <location>
        <begin position="151"/>
        <end position="238"/>
    </location>
</feature>
<reference evidence="3 4" key="1">
    <citation type="submission" date="2019-05" db="EMBL/GenBank/DDBJ databases">
        <title>Mikania micrantha, genome provides insights into the molecular mechanism of rapid growth.</title>
        <authorList>
            <person name="Liu B."/>
        </authorList>
    </citation>
    <scope>NUCLEOTIDE SEQUENCE [LARGE SCALE GENOMIC DNA]</scope>
    <source>
        <strain evidence="3">NLD-2019</strain>
        <tissue evidence="3">Leaf</tissue>
    </source>
</reference>
<dbReference type="SMART" id="SM00666">
    <property type="entry name" value="PB1"/>
    <property type="match status" value="1"/>
</dbReference>
<dbReference type="SUPFAM" id="SSF54277">
    <property type="entry name" value="CAD &amp; PB1 domains"/>
    <property type="match status" value="1"/>
</dbReference>
<dbReference type="CDD" id="cd06410">
    <property type="entry name" value="PB1_UP2"/>
    <property type="match status" value="1"/>
</dbReference>
<feature type="region of interest" description="Disordered" evidence="1">
    <location>
        <begin position="334"/>
        <end position="412"/>
    </location>
</feature>
<feature type="compositionally biased region" description="Polar residues" evidence="1">
    <location>
        <begin position="558"/>
        <end position="568"/>
    </location>
</feature>
<evidence type="ECO:0000256" key="1">
    <source>
        <dbReference type="SAM" id="MobiDB-lite"/>
    </source>
</evidence>
<accession>A0A5N6LZV1</accession>
<keyword evidence="4" id="KW-1185">Reference proteome</keyword>